<reference evidence="2" key="1">
    <citation type="submission" date="2017-02" db="EMBL/GenBank/DDBJ databases">
        <authorList>
            <person name="Varghese N."/>
            <person name="Submissions S."/>
        </authorList>
    </citation>
    <scope>NUCLEOTIDE SEQUENCE [LARGE SCALE GENOMIC DNA]</scope>
    <source>
        <strain evidence="2">DSM 22270</strain>
    </source>
</reference>
<proteinExistence type="predicted"/>
<dbReference type="AlphaFoldDB" id="A0A1T5FT58"/>
<dbReference type="Proteomes" id="UP000190897">
    <property type="component" value="Unassembled WGS sequence"/>
</dbReference>
<keyword evidence="2" id="KW-1185">Reference proteome</keyword>
<evidence type="ECO:0000313" key="2">
    <source>
        <dbReference type="Proteomes" id="UP000190897"/>
    </source>
</evidence>
<organism evidence="1 2">
    <name type="scientific">Dyadobacter psychrophilus</name>
    <dbReference type="NCBI Taxonomy" id="651661"/>
    <lineage>
        <taxon>Bacteria</taxon>
        <taxon>Pseudomonadati</taxon>
        <taxon>Bacteroidota</taxon>
        <taxon>Cytophagia</taxon>
        <taxon>Cytophagales</taxon>
        <taxon>Spirosomataceae</taxon>
        <taxon>Dyadobacter</taxon>
    </lineage>
</organism>
<sequence length="39" mass="4629">MNREILFYTKNKNYLVAYLKAKGNNFRDYAGGYSFSDQQ</sequence>
<evidence type="ECO:0000313" key="1">
    <source>
        <dbReference type="EMBL" id="SKB99363.1"/>
    </source>
</evidence>
<accession>A0A1T5FT58</accession>
<name>A0A1T5FT58_9BACT</name>
<protein>
    <submittedName>
        <fullName evidence="1">Uncharacterized protein</fullName>
    </submittedName>
</protein>
<gene>
    <name evidence="1" type="ORF">SAMN05660293_03396</name>
</gene>
<dbReference type="EMBL" id="FUZA01000004">
    <property type="protein sequence ID" value="SKB99363.1"/>
    <property type="molecule type" value="Genomic_DNA"/>
</dbReference>